<dbReference type="InterPro" id="IPR001890">
    <property type="entry name" value="RNA-binding_CRM"/>
</dbReference>
<dbReference type="InterPro" id="IPR035920">
    <property type="entry name" value="YhbY-like_sf"/>
</dbReference>
<comment type="caution">
    <text evidence="5">The sequence shown here is derived from an EMBL/GenBank/DDBJ whole genome shotgun (WGS) entry which is preliminary data.</text>
</comment>
<evidence type="ECO:0000256" key="2">
    <source>
        <dbReference type="PROSITE-ProRule" id="PRU00626"/>
    </source>
</evidence>
<evidence type="ECO:0000256" key="3">
    <source>
        <dbReference type="SAM" id="MobiDB-lite"/>
    </source>
</evidence>
<evidence type="ECO:0000256" key="1">
    <source>
        <dbReference type="ARBA" id="ARBA00022884"/>
    </source>
</evidence>
<dbReference type="EMBL" id="BFEA01000159">
    <property type="protein sequence ID" value="GBG72124.1"/>
    <property type="molecule type" value="Genomic_DNA"/>
</dbReference>
<protein>
    <recommendedName>
        <fullName evidence="4">CRM domain-containing protein</fullName>
    </recommendedName>
</protein>
<feature type="compositionally biased region" description="Low complexity" evidence="3">
    <location>
        <begin position="366"/>
        <end position="387"/>
    </location>
</feature>
<dbReference type="GO" id="GO:0003723">
    <property type="term" value="F:RNA binding"/>
    <property type="evidence" value="ECO:0007669"/>
    <property type="project" value="UniProtKB-UniRule"/>
</dbReference>
<feature type="compositionally biased region" description="Polar residues" evidence="3">
    <location>
        <begin position="207"/>
        <end position="223"/>
    </location>
</feature>
<feature type="compositionally biased region" description="Basic and acidic residues" evidence="3">
    <location>
        <begin position="225"/>
        <end position="242"/>
    </location>
</feature>
<keyword evidence="6" id="KW-1185">Reference proteome</keyword>
<dbReference type="Gene3D" id="3.30.110.60">
    <property type="entry name" value="YhbY-like"/>
    <property type="match status" value="1"/>
</dbReference>
<keyword evidence="1 2" id="KW-0694">RNA-binding</keyword>
<feature type="region of interest" description="Disordered" evidence="3">
    <location>
        <begin position="164"/>
        <end position="184"/>
    </location>
</feature>
<dbReference type="PROSITE" id="PS51295">
    <property type="entry name" value="CRM"/>
    <property type="match status" value="1"/>
</dbReference>
<evidence type="ECO:0000259" key="4">
    <source>
        <dbReference type="PROSITE" id="PS51295"/>
    </source>
</evidence>
<dbReference type="OrthoDB" id="2020593at2759"/>
<dbReference type="Gramene" id="GBG72124">
    <property type="protein sequence ID" value="GBG72124"/>
    <property type="gene ID" value="CBR_g11057"/>
</dbReference>
<dbReference type="GO" id="GO:0009507">
    <property type="term" value="C:chloroplast"/>
    <property type="evidence" value="ECO:0007669"/>
    <property type="project" value="TreeGrafter"/>
</dbReference>
<dbReference type="PANTHER" id="PTHR47714:SF1">
    <property type="entry name" value="RNA-BINDING CRS1 _ YHBY (CRM) DOMAIN PROTEIN"/>
    <property type="match status" value="1"/>
</dbReference>
<dbReference type="AlphaFoldDB" id="A0A388KPY8"/>
<dbReference type="SUPFAM" id="SSF75471">
    <property type="entry name" value="YhbY-like"/>
    <property type="match status" value="1"/>
</dbReference>
<accession>A0A388KPY8</accession>
<dbReference type="SMART" id="SM01103">
    <property type="entry name" value="CRS1_YhbY"/>
    <property type="match status" value="1"/>
</dbReference>
<feature type="region of interest" description="Disordered" evidence="3">
    <location>
        <begin position="349"/>
        <end position="387"/>
    </location>
</feature>
<dbReference type="Pfam" id="PF01985">
    <property type="entry name" value="CRS1_YhbY"/>
    <property type="match status" value="1"/>
</dbReference>
<evidence type="ECO:0000313" key="5">
    <source>
        <dbReference type="EMBL" id="GBG72124.1"/>
    </source>
</evidence>
<feature type="domain" description="CRM" evidence="4">
    <location>
        <begin position="253"/>
        <end position="352"/>
    </location>
</feature>
<name>A0A388KPY8_CHABU</name>
<feature type="region of interest" description="Disordered" evidence="3">
    <location>
        <begin position="207"/>
        <end position="244"/>
    </location>
</feature>
<dbReference type="Proteomes" id="UP000265515">
    <property type="component" value="Unassembled WGS sequence"/>
</dbReference>
<gene>
    <name evidence="5" type="ORF">CBR_g11057</name>
</gene>
<dbReference type="PANTHER" id="PTHR47714">
    <property type="entry name" value="CRS1/YHBY DOMAIN CONTAINING PROTEIN, EXPRESSED"/>
    <property type="match status" value="1"/>
</dbReference>
<sequence length="387" mass="40736">MAHRCGAVGVSARAAAAQSATLTHSAAALSKELFGGALLHSGAVDSSRAAKFVHAGRLSNFVTDVASSNLALSSSSTSSSRSAIDRSAAAARDARRFRRTAVSMCRFLNILSMRRFPGIPSTCRSPQTLISTPTTSSSVVSSFAALSGSLPASGWKERGMLKASSLSDVSRRRGDGSSAECKSSPCWGKRRGVGGVSQAERTVYSSSAAAQASDELATTSAVETDQGRRTEEGAQDALRSERNTWPSDWRGFPALGARERKELRAYANGLGKSLVVWQIGKSGISNSVVSSVTEALEANELIKVKILDNCEDDVSVVADKLERKTKSQVVGKVGRTLLLYRPSLRKAREAAAADSSEVGSARRGRSGPNSRYRSGPSRSPRSSSQGS</sequence>
<organism evidence="5 6">
    <name type="scientific">Chara braunii</name>
    <name type="common">Braun's stonewort</name>
    <dbReference type="NCBI Taxonomy" id="69332"/>
    <lineage>
        <taxon>Eukaryota</taxon>
        <taxon>Viridiplantae</taxon>
        <taxon>Streptophyta</taxon>
        <taxon>Charophyceae</taxon>
        <taxon>Charales</taxon>
        <taxon>Characeae</taxon>
        <taxon>Chara</taxon>
    </lineage>
</organism>
<reference evidence="5 6" key="1">
    <citation type="journal article" date="2018" name="Cell">
        <title>The Chara Genome: Secondary Complexity and Implications for Plant Terrestrialization.</title>
        <authorList>
            <person name="Nishiyama T."/>
            <person name="Sakayama H."/>
            <person name="Vries J.D."/>
            <person name="Buschmann H."/>
            <person name="Saint-Marcoux D."/>
            <person name="Ullrich K.K."/>
            <person name="Haas F.B."/>
            <person name="Vanderstraeten L."/>
            <person name="Becker D."/>
            <person name="Lang D."/>
            <person name="Vosolsobe S."/>
            <person name="Rombauts S."/>
            <person name="Wilhelmsson P.K.I."/>
            <person name="Janitza P."/>
            <person name="Kern R."/>
            <person name="Heyl A."/>
            <person name="Rumpler F."/>
            <person name="Villalobos L.I.A.C."/>
            <person name="Clay J.M."/>
            <person name="Skokan R."/>
            <person name="Toyoda A."/>
            <person name="Suzuki Y."/>
            <person name="Kagoshima H."/>
            <person name="Schijlen E."/>
            <person name="Tajeshwar N."/>
            <person name="Catarino B."/>
            <person name="Hetherington A.J."/>
            <person name="Saltykova A."/>
            <person name="Bonnot C."/>
            <person name="Breuninger H."/>
            <person name="Symeonidi A."/>
            <person name="Radhakrishnan G.V."/>
            <person name="Van Nieuwerburgh F."/>
            <person name="Deforce D."/>
            <person name="Chang C."/>
            <person name="Karol K.G."/>
            <person name="Hedrich R."/>
            <person name="Ulvskov P."/>
            <person name="Glockner G."/>
            <person name="Delwiche C.F."/>
            <person name="Petrasek J."/>
            <person name="Van de Peer Y."/>
            <person name="Friml J."/>
            <person name="Beilby M."/>
            <person name="Dolan L."/>
            <person name="Kohara Y."/>
            <person name="Sugano S."/>
            <person name="Fujiyama A."/>
            <person name="Delaux P.-M."/>
            <person name="Quint M."/>
            <person name="TheiBen G."/>
            <person name="Hagemann M."/>
            <person name="Harholt J."/>
            <person name="Dunand C."/>
            <person name="Zachgo S."/>
            <person name="Langdale J."/>
            <person name="Maumus F."/>
            <person name="Straeten D.V.D."/>
            <person name="Gould S.B."/>
            <person name="Rensing S.A."/>
        </authorList>
    </citation>
    <scope>NUCLEOTIDE SEQUENCE [LARGE SCALE GENOMIC DNA]</scope>
    <source>
        <strain evidence="5 6">S276</strain>
    </source>
</reference>
<proteinExistence type="predicted"/>
<evidence type="ECO:0000313" key="6">
    <source>
        <dbReference type="Proteomes" id="UP000265515"/>
    </source>
</evidence>
<dbReference type="STRING" id="69332.A0A388KPY8"/>